<gene>
    <name evidence="4" type="ORF">AK830_g4319</name>
</gene>
<dbReference type="InterPro" id="IPR001138">
    <property type="entry name" value="Zn2Cys6_DnaBD"/>
</dbReference>
<dbReference type="Proteomes" id="UP000050424">
    <property type="component" value="Unassembled WGS sequence"/>
</dbReference>
<evidence type="ECO:0000259" key="3">
    <source>
        <dbReference type="PROSITE" id="PS50048"/>
    </source>
</evidence>
<dbReference type="PANTHER" id="PTHR47785">
    <property type="entry name" value="ZN(II)2CYS6 TRANSCRIPTION FACTOR (EUROFUNG)-RELATED-RELATED"/>
    <property type="match status" value="1"/>
</dbReference>
<evidence type="ECO:0000256" key="1">
    <source>
        <dbReference type="ARBA" id="ARBA00022723"/>
    </source>
</evidence>
<dbReference type="GO" id="GO:0006351">
    <property type="term" value="P:DNA-templated transcription"/>
    <property type="evidence" value="ECO:0007669"/>
    <property type="project" value="InterPro"/>
</dbReference>
<sequence length="608" mass="68265">MSYNRKRAALACSFCRSRKRRCDARKPSCSNCMEMEVDCQYDDQPSQRIDTSGGTREIINRLRDIETILENQSERIAALSAETRVPMSNLHNETSPQSQASMSMAGIQGGVGGPFTPWSFTGLDLHSEPNLPPLTIPVKHKTSSSYLLSLPAMKALIGEYPTDLFFLLESRNRLPPELSFEDWPDARPSMEIDRDVADELVAIFFNSAHHNHPILDQQEFQDIYSQFLETGPDSSIASALCMVIFALGTVASSHPNPGRFNSSPPGMQYMQHAMPTLISQSSWSFSYSLLLPQALVLASVYFAYIVRPLQSWRLIYSASTILQFKLSGSIDPREDGPNSRESIIRLFWSCFLVECDRLAELELPRSGLQQLTDETSLPNCTNLGLMQSTCYLAEISIRRLLNRIHNSLYPSKKHVLTLSSTTLMAPDDISIEDVSSMISVCDELHTQLETWHSSIPEAYRPALGVGTPAVESNDREPVLRIRYFAARHIIYRPFVLYIATHGMQHTSDSMMEKAALCIESCRCYIHNTTRVLVGPSQYTWTFSLSSLGAIVVLTLASLSPDLRHLVLDIDELQTTAINNIRPWAFSSLEAVVSILEDVQRKQRILSRV</sequence>
<organism evidence="4 5">
    <name type="scientific">Neonectria ditissima</name>
    <dbReference type="NCBI Taxonomy" id="78410"/>
    <lineage>
        <taxon>Eukaryota</taxon>
        <taxon>Fungi</taxon>
        <taxon>Dikarya</taxon>
        <taxon>Ascomycota</taxon>
        <taxon>Pezizomycotina</taxon>
        <taxon>Sordariomycetes</taxon>
        <taxon>Hypocreomycetidae</taxon>
        <taxon>Hypocreales</taxon>
        <taxon>Nectriaceae</taxon>
        <taxon>Neonectria</taxon>
    </lineage>
</organism>
<dbReference type="Pfam" id="PF04082">
    <property type="entry name" value="Fungal_trans"/>
    <property type="match status" value="1"/>
</dbReference>
<keyword evidence="5" id="KW-1185">Reference proteome</keyword>
<accession>A0A0P7BGB3</accession>
<dbReference type="GO" id="GO:0003677">
    <property type="term" value="F:DNA binding"/>
    <property type="evidence" value="ECO:0007669"/>
    <property type="project" value="InterPro"/>
</dbReference>
<dbReference type="EMBL" id="LKCW01000052">
    <property type="protein sequence ID" value="KPM42230.1"/>
    <property type="molecule type" value="Genomic_DNA"/>
</dbReference>
<dbReference type="CDD" id="cd12148">
    <property type="entry name" value="fungal_TF_MHR"/>
    <property type="match status" value="1"/>
</dbReference>
<dbReference type="AlphaFoldDB" id="A0A0P7BGB3"/>
<comment type="caution">
    <text evidence="4">The sequence shown here is derived from an EMBL/GenBank/DDBJ whole genome shotgun (WGS) entry which is preliminary data.</text>
</comment>
<dbReference type="PROSITE" id="PS00463">
    <property type="entry name" value="ZN2_CY6_FUNGAL_1"/>
    <property type="match status" value="1"/>
</dbReference>
<protein>
    <recommendedName>
        <fullName evidence="3">Zn(2)-C6 fungal-type domain-containing protein</fullName>
    </recommendedName>
</protein>
<dbReference type="InterPro" id="IPR053181">
    <property type="entry name" value="EcdB-like_regulator"/>
</dbReference>
<dbReference type="PROSITE" id="PS50048">
    <property type="entry name" value="ZN2_CY6_FUNGAL_2"/>
    <property type="match status" value="1"/>
</dbReference>
<proteinExistence type="predicted"/>
<name>A0A0P7BGB3_9HYPO</name>
<feature type="domain" description="Zn(2)-C6 fungal-type" evidence="3">
    <location>
        <begin position="11"/>
        <end position="41"/>
    </location>
</feature>
<dbReference type="SMART" id="SM00066">
    <property type="entry name" value="GAL4"/>
    <property type="match status" value="1"/>
</dbReference>
<dbReference type="GO" id="GO:0000981">
    <property type="term" value="F:DNA-binding transcription factor activity, RNA polymerase II-specific"/>
    <property type="evidence" value="ECO:0007669"/>
    <property type="project" value="InterPro"/>
</dbReference>
<evidence type="ECO:0000313" key="4">
    <source>
        <dbReference type="EMBL" id="KPM42230.1"/>
    </source>
</evidence>
<dbReference type="CDD" id="cd00067">
    <property type="entry name" value="GAL4"/>
    <property type="match status" value="1"/>
</dbReference>
<keyword evidence="2" id="KW-0539">Nucleus</keyword>
<evidence type="ECO:0000313" key="5">
    <source>
        <dbReference type="Proteomes" id="UP000050424"/>
    </source>
</evidence>
<reference evidence="4 5" key="1">
    <citation type="submission" date="2015-09" db="EMBL/GenBank/DDBJ databases">
        <title>Draft genome of a European isolate of the apple canker pathogen Neonectria ditissima.</title>
        <authorList>
            <person name="Gomez-Cortecero A."/>
            <person name="Harrison R.J."/>
            <person name="Armitage A.D."/>
        </authorList>
    </citation>
    <scope>NUCLEOTIDE SEQUENCE [LARGE SCALE GENOMIC DNA]</scope>
    <source>
        <strain evidence="4 5">R09/05</strain>
    </source>
</reference>
<dbReference type="Pfam" id="PF00172">
    <property type="entry name" value="Zn_clus"/>
    <property type="match status" value="1"/>
</dbReference>
<keyword evidence="1" id="KW-0479">Metal-binding</keyword>
<dbReference type="OrthoDB" id="4685598at2759"/>
<dbReference type="GO" id="GO:0008270">
    <property type="term" value="F:zinc ion binding"/>
    <property type="evidence" value="ECO:0007669"/>
    <property type="project" value="InterPro"/>
</dbReference>
<dbReference type="InterPro" id="IPR036864">
    <property type="entry name" value="Zn2-C6_fun-type_DNA-bd_sf"/>
</dbReference>
<dbReference type="Gene3D" id="4.10.240.10">
    <property type="entry name" value="Zn(2)-C6 fungal-type DNA-binding domain"/>
    <property type="match status" value="1"/>
</dbReference>
<dbReference type="SUPFAM" id="SSF57701">
    <property type="entry name" value="Zn2/Cys6 DNA-binding domain"/>
    <property type="match status" value="1"/>
</dbReference>
<evidence type="ECO:0000256" key="2">
    <source>
        <dbReference type="ARBA" id="ARBA00023242"/>
    </source>
</evidence>
<dbReference type="InterPro" id="IPR007219">
    <property type="entry name" value="XnlR_reg_dom"/>
</dbReference>